<dbReference type="PANTHER" id="PTHR10196:SF69">
    <property type="entry name" value="GLYCEROL KINASE"/>
    <property type="match status" value="1"/>
</dbReference>
<accession>A0A2S8ADL6</accession>
<feature type="binding site" evidence="9">
    <location>
        <position position="83"/>
    </location>
    <ligand>
        <name>glycerol</name>
        <dbReference type="ChEBI" id="CHEBI:17754"/>
    </ligand>
</feature>
<feature type="binding site" evidence="9">
    <location>
        <position position="135"/>
    </location>
    <ligand>
        <name>sn-glycerol 3-phosphate</name>
        <dbReference type="ChEBI" id="CHEBI:57597"/>
    </ligand>
</feature>
<dbReference type="InterPro" id="IPR018483">
    <property type="entry name" value="Carb_kinase_FGGY_CS"/>
</dbReference>
<evidence type="ECO:0000259" key="11">
    <source>
        <dbReference type="Pfam" id="PF00370"/>
    </source>
</evidence>
<feature type="binding site" evidence="9">
    <location>
        <position position="414"/>
    </location>
    <ligand>
        <name>ADP</name>
        <dbReference type="ChEBI" id="CHEBI:456216"/>
    </ligand>
</feature>
<feature type="binding site" evidence="9">
    <location>
        <position position="17"/>
    </location>
    <ligand>
        <name>ADP</name>
        <dbReference type="ChEBI" id="CHEBI:456216"/>
    </ligand>
</feature>
<dbReference type="PROSITE" id="PS00445">
    <property type="entry name" value="FGGY_KINASES_2"/>
    <property type="match status" value="1"/>
</dbReference>
<feature type="binding site" evidence="9">
    <location>
        <position position="244"/>
    </location>
    <ligand>
        <name>sn-glycerol 3-phosphate</name>
        <dbReference type="ChEBI" id="CHEBI:57597"/>
    </ligand>
</feature>
<dbReference type="GO" id="GO:0006072">
    <property type="term" value="P:glycerol-3-phosphate metabolic process"/>
    <property type="evidence" value="ECO:0007669"/>
    <property type="project" value="InterPro"/>
</dbReference>
<evidence type="ECO:0000256" key="4">
    <source>
        <dbReference type="ARBA" id="ARBA00022741"/>
    </source>
</evidence>
<dbReference type="UniPathway" id="UPA00618">
    <property type="reaction ID" value="UER00672"/>
</dbReference>
<keyword evidence="6 9" id="KW-0319">Glycerol metabolism</keyword>
<evidence type="ECO:0000256" key="2">
    <source>
        <dbReference type="ARBA" id="ARBA00009156"/>
    </source>
</evidence>
<comment type="caution">
    <text evidence="13">The sequence shown here is derived from an EMBL/GenBank/DDBJ whole genome shotgun (WGS) entry which is preliminary data.</text>
</comment>
<feature type="binding site" evidence="9">
    <location>
        <position position="135"/>
    </location>
    <ligand>
        <name>glycerol</name>
        <dbReference type="ChEBI" id="CHEBI:17754"/>
    </ligand>
</feature>
<dbReference type="RefSeq" id="WP_105246557.1">
    <property type="nucleotide sequence ID" value="NZ_PSZM01000036.1"/>
</dbReference>
<keyword evidence="14" id="KW-1185">Reference proteome</keyword>
<feature type="binding site" evidence="9">
    <location>
        <position position="84"/>
    </location>
    <ligand>
        <name>glycerol</name>
        <dbReference type="ChEBI" id="CHEBI:17754"/>
    </ligand>
</feature>
<feature type="binding site" evidence="9">
    <location>
        <position position="266"/>
    </location>
    <ligand>
        <name>ATP</name>
        <dbReference type="ChEBI" id="CHEBI:30616"/>
    </ligand>
</feature>
<organism evidence="13 14">
    <name type="scientific">Apibacter adventoris</name>
    <dbReference type="NCBI Taxonomy" id="1679466"/>
    <lineage>
        <taxon>Bacteria</taxon>
        <taxon>Pseudomonadati</taxon>
        <taxon>Bacteroidota</taxon>
        <taxon>Flavobacteriia</taxon>
        <taxon>Flavobacteriales</taxon>
        <taxon>Weeksellaceae</taxon>
        <taxon>Apibacter</taxon>
    </lineage>
</organism>
<feature type="binding site" evidence="9">
    <location>
        <position position="13"/>
    </location>
    <ligand>
        <name>ATP</name>
        <dbReference type="ChEBI" id="CHEBI:30616"/>
    </ligand>
</feature>
<dbReference type="EC" id="2.7.1.30" evidence="9"/>
<keyword evidence="4 9" id="KW-0547">Nucleotide-binding</keyword>
<dbReference type="GO" id="GO:0005829">
    <property type="term" value="C:cytosol"/>
    <property type="evidence" value="ECO:0007669"/>
    <property type="project" value="UniProtKB-ARBA"/>
</dbReference>
<comment type="catalytic activity">
    <reaction evidence="8 9">
        <text>glycerol + ATP = sn-glycerol 3-phosphate + ADP + H(+)</text>
        <dbReference type="Rhea" id="RHEA:21644"/>
        <dbReference type="ChEBI" id="CHEBI:15378"/>
        <dbReference type="ChEBI" id="CHEBI:17754"/>
        <dbReference type="ChEBI" id="CHEBI:30616"/>
        <dbReference type="ChEBI" id="CHEBI:57597"/>
        <dbReference type="ChEBI" id="CHEBI:456216"/>
        <dbReference type="EC" id="2.7.1.30"/>
    </reaction>
</comment>
<feature type="domain" description="Carbohydrate kinase FGGY N-terminal" evidence="11">
    <location>
        <begin position="6"/>
        <end position="251"/>
    </location>
</feature>
<dbReference type="PROSITE" id="PS00933">
    <property type="entry name" value="FGGY_KINASES_1"/>
    <property type="match status" value="1"/>
</dbReference>
<evidence type="ECO:0000256" key="9">
    <source>
        <dbReference type="HAMAP-Rule" id="MF_00186"/>
    </source>
</evidence>
<dbReference type="GO" id="GO:0005524">
    <property type="term" value="F:ATP binding"/>
    <property type="evidence" value="ECO:0007669"/>
    <property type="project" value="UniProtKB-UniRule"/>
</dbReference>
<evidence type="ECO:0000256" key="1">
    <source>
        <dbReference type="ARBA" id="ARBA00005190"/>
    </source>
</evidence>
<feature type="binding site" evidence="9">
    <location>
        <position position="84"/>
    </location>
    <ligand>
        <name>sn-glycerol 3-phosphate</name>
        <dbReference type="ChEBI" id="CHEBI:57597"/>
    </ligand>
</feature>
<evidence type="ECO:0000256" key="10">
    <source>
        <dbReference type="RuleBase" id="RU003733"/>
    </source>
</evidence>
<keyword evidence="3 9" id="KW-0808">Transferase</keyword>
<gene>
    <name evidence="9 13" type="primary">glpK</name>
    <name evidence="13" type="ORF">C4S77_05150</name>
</gene>
<keyword evidence="7 9" id="KW-0067">ATP-binding</keyword>
<evidence type="ECO:0000256" key="6">
    <source>
        <dbReference type="ARBA" id="ARBA00022798"/>
    </source>
</evidence>
<dbReference type="Pfam" id="PF00370">
    <property type="entry name" value="FGGY_N"/>
    <property type="match status" value="1"/>
</dbReference>
<feature type="binding site" evidence="9">
    <location>
        <position position="14"/>
    </location>
    <ligand>
        <name>ATP</name>
        <dbReference type="ChEBI" id="CHEBI:30616"/>
    </ligand>
</feature>
<feature type="binding site" evidence="9">
    <location>
        <position position="15"/>
    </location>
    <ligand>
        <name>ATP</name>
        <dbReference type="ChEBI" id="CHEBI:30616"/>
    </ligand>
</feature>
<evidence type="ECO:0000313" key="13">
    <source>
        <dbReference type="EMBL" id="PQL93052.1"/>
    </source>
</evidence>
<feature type="binding site" evidence="9">
    <location>
        <position position="13"/>
    </location>
    <ligand>
        <name>ADP</name>
        <dbReference type="ChEBI" id="CHEBI:456216"/>
    </ligand>
</feature>
<feature type="binding site" evidence="9">
    <location>
        <position position="309"/>
    </location>
    <ligand>
        <name>ADP</name>
        <dbReference type="ChEBI" id="CHEBI:456216"/>
    </ligand>
</feature>
<dbReference type="AlphaFoldDB" id="A0A2S8ADL6"/>
<evidence type="ECO:0000256" key="8">
    <source>
        <dbReference type="ARBA" id="ARBA00052101"/>
    </source>
</evidence>
<evidence type="ECO:0000259" key="12">
    <source>
        <dbReference type="Pfam" id="PF02782"/>
    </source>
</evidence>
<dbReference type="FunFam" id="3.30.420.40:FF:000007">
    <property type="entry name" value="Glycerol kinase"/>
    <property type="match status" value="1"/>
</dbReference>
<dbReference type="EMBL" id="PSZM01000036">
    <property type="protein sequence ID" value="PQL93052.1"/>
    <property type="molecule type" value="Genomic_DNA"/>
</dbReference>
<feature type="binding site" evidence="9">
    <location>
        <position position="309"/>
    </location>
    <ligand>
        <name>ATP</name>
        <dbReference type="ChEBI" id="CHEBI:30616"/>
    </ligand>
</feature>
<feature type="domain" description="Carbohydrate kinase FGGY C-terminal" evidence="12">
    <location>
        <begin position="261"/>
        <end position="449"/>
    </location>
</feature>
<evidence type="ECO:0000313" key="14">
    <source>
        <dbReference type="Proteomes" id="UP000238042"/>
    </source>
</evidence>
<comment type="pathway">
    <text evidence="1 9">Polyol metabolism; glycerol degradation via glycerol kinase pathway; sn-glycerol 3-phosphate from glycerol: step 1/1.</text>
</comment>
<dbReference type="NCBIfam" id="NF000756">
    <property type="entry name" value="PRK00047.1"/>
    <property type="match status" value="1"/>
</dbReference>
<name>A0A2S8ADL6_9FLAO</name>
<feature type="binding site" evidence="9">
    <location>
        <position position="266"/>
    </location>
    <ligand>
        <name>ADP</name>
        <dbReference type="ChEBI" id="CHEBI:456216"/>
    </ligand>
</feature>
<dbReference type="FunFam" id="3.30.420.40:FF:000008">
    <property type="entry name" value="Glycerol kinase"/>
    <property type="match status" value="1"/>
</dbReference>
<feature type="binding site" evidence="9">
    <location>
        <position position="313"/>
    </location>
    <ligand>
        <name>ATP</name>
        <dbReference type="ChEBI" id="CHEBI:30616"/>
    </ligand>
</feature>
<feature type="binding site" evidence="9">
    <location>
        <position position="410"/>
    </location>
    <ligand>
        <name>ADP</name>
        <dbReference type="ChEBI" id="CHEBI:456216"/>
    </ligand>
</feature>
<proteinExistence type="inferred from homology"/>
<dbReference type="GO" id="GO:0019563">
    <property type="term" value="P:glycerol catabolic process"/>
    <property type="evidence" value="ECO:0007669"/>
    <property type="project" value="UniProtKB-UniRule"/>
</dbReference>
<sequence>MKEKFILALDQGTTSSRAILFNHGGEITSVAQRDYTQHFPKPGWVEHDPEEIWSSQISVAAEAIAKKGVSGLDIAAIGITNQRETTIIWDRETSEPVYNAIVWQDRRTAKYCDELKAQGLTQEIREKTGLILDAYFSGTKVKWILDNVPGVRERAEQGKLCFGTVDTWLIWKLTFGKMHVTDVSNASRTLLFNIHTMQWDEDLLKLFNIPKSILPEVKQSSEIYGETSTTLFSTKIPIAGIAGDQQAALFGQLCDKPGMAKNTYGTGCFLLMNTGEKPVMSKNNLLTTIAWKINGKTHYALEGSVFVGGAAVQWIRDGAKLVKTSPDTENLAKTVPDNGGVYFVPALTGLGAPYWDPYARGGILGITRGTTDGHIARATLEGIAYQVYDLVKAMEADSGVKDLELRVDGGACANNLMMQFQADIFGFNVVRPKTLETTALGAAYLAGLAVGYWKNIDEIQSQRVIDRVFKPEMKAEDVAHNISGWKKAVGRVLNWVDEEDK</sequence>
<dbReference type="InterPro" id="IPR043129">
    <property type="entry name" value="ATPase_NBD"/>
</dbReference>
<feature type="binding site" evidence="9">
    <location>
        <position position="244"/>
    </location>
    <ligand>
        <name>glycerol</name>
        <dbReference type="ChEBI" id="CHEBI:17754"/>
    </ligand>
</feature>
<dbReference type="InterPro" id="IPR000577">
    <property type="entry name" value="Carb_kinase_FGGY"/>
</dbReference>
<dbReference type="OrthoDB" id="9805576at2"/>
<evidence type="ECO:0000256" key="5">
    <source>
        <dbReference type="ARBA" id="ARBA00022777"/>
    </source>
</evidence>
<dbReference type="Gene3D" id="3.30.420.40">
    <property type="match status" value="2"/>
</dbReference>
<dbReference type="Proteomes" id="UP000238042">
    <property type="component" value="Unassembled WGS sequence"/>
</dbReference>
<dbReference type="PANTHER" id="PTHR10196">
    <property type="entry name" value="SUGAR KINASE"/>
    <property type="match status" value="1"/>
</dbReference>
<feature type="binding site" evidence="9">
    <location>
        <position position="13"/>
    </location>
    <ligand>
        <name>sn-glycerol 3-phosphate</name>
        <dbReference type="ChEBI" id="CHEBI:57597"/>
    </ligand>
</feature>
<dbReference type="SUPFAM" id="SSF53067">
    <property type="entry name" value="Actin-like ATPase domain"/>
    <property type="match status" value="2"/>
</dbReference>
<protein>
    <recommendedName>
        <fullName evidence="9">Glycerol kinase</fullName>
        <ecNumber evidence="9">2.7.1.30</ecNumber>
    </recommendedName>
    <alternativeName>
        <fullName evidence="9">ATP:glycerol 3-phosphotransferase</fullName>
    </alternativeName>
    <alternativeName>
        <fullName evidence="9">Glycerokinase</fullName>
        <shortName evidence="9">GK</shortName>
    </alternativeName>
</protein>
<comment type="activity regulation">
    <text evidence="9">Inhibited by fructose 1,6-bisphosphate (FBP).</text>
</comment>
<dbReference type="Pfam" id="PF02782">
    <property type="entry name" value="FGGY_C"/>
    <property type="match status" value="1"/>
</dbReference>
<dbReference type="PIRSF" id="PIRSF000538">
    <property type="entry name" value="GlpK"/>
    <property type="match status" value="1"/>
</dbReference>
<reference evidence="13 14" key="1">
    <citation type="submission" date="2018-02" db="EMBL/GenBank/DDBJ databases">
        <title>Genome sequences of Apibacter spp., gut symbionts of Asian honey bees.</title>
        <authorList>
            <person name="Kwong W.K."/>
            <person name="Steele M.I."/>
            <person name="Moran N.A."/>
        </authorList>
    </citation>
    <scope>NUCLEOTIDE SEQUENCE [LARGE SCALE GENOMIC DNA]</scope>
    <source>
        <strain evidence="14">wkB301</strain>
    </source>
</reference>
<dbReference type="InterPro" id="IPR005999">
    <property type="entry name" value="Glycerol_kin"/>
</dbReference>
<feature type="binding site" evidence="9">
    <location>
        <position position="410"/>
    </location>
    <ligand>
        <name>ATP</name>
        <dbReference type="ChEBI" id="CHEBI:30616"/>
    </ligand>
</feature>
<evidence type="ECO:0000256" key="3">
    <source>
        <dbReference type="ARBA" id="ARBA00022679"/>
    </source>
</evidence>
<feature type="binding site" evidence="9">
    <location>
        <position position="83"/>
    </location>
    <ligand>
        <name>sn-glycerol 3-phosphate</name>
        <dbReference type="ChEBI" id="CHEBI:57597"/>
    </ligand>
</feature>
<feature type="binding site" evidence="9">
    <location>
        <position position="245"/>
    </location>
    <ligand>
        <name>glycerol</name>
        <dbReference type="ChEBI" id="CHEBI:17754"/>
    </ligand>
</feature>
<dbReference type="InterPro" id="IPR018484">
    <property type="entry name" value="FGGY_N"/>
</dbReference>
<dbReference type="InterPro" id="IPR018485">
    <property type="entry name" value="FGGY_C"/>
</dbReference>
<dbReference type="GO" id="GO:0004370">
    <property type="term" value="F:glycerol kinase activity"/>
    <property type="evidence" value="ECO:0007669"/>
    <property type="project" value="UniProtKB-UniRule"/>
</dbReference>
<keyword evidence="5 9" id="KW-0418">Kinase</keyword>
<comment type="similarity">
    <text evidence="2 9 10">Belongs to the FGGY kinase family.</text>
</comment>
<dbReference type="HAMAP" id="MF_00186">
    <property type="entry name" value="Glycerol_kin"/>
    <property type="match status" value="1"/>
</dbReference>
<dbReference type="NCBIfam" id="TIGR01311">
    <property type="entry name" value="glycerol_kin"/>
    <property type="match status" value="1"/>
</dbReference>
<dbReference type="CDD" id="cd07786">
    <property type="entry name" value="FGGY_EcGK_like"/>
    <property type="match status" value="1"/>
</dbReference>
<evidence type="ECO:0000256" key="7">
    <source>
        <dbReference type="ARBA" id="ARBA00022840"/>
    </source>
</evidence>
<comment type="function">
    <text evidence="9">Key enzyme in the regulation of glycerol uptake and metabolism. Catalyzes the phosphorylation of glycerol to yield sn-glycerol 3-phosphate.</text>
</comment>